<dbReference type="AlphaFoldDB" id="A0AAD5CVM7"/>
<protein>
    <submittedName>
        <fullName evidence="1">Uncharacterized protein</fullName>
    </submittedName>
</protein>
<gene>
    <name evidence="1" type="ORF">M8C21_015388</name>
</gene>
<comment type="caution">
    <text evidence="1">The sequence shown here is derived from an EMBL/GenBank/DDBJ whole genome shotgun (WGS) entry which is preliminary data.</text>
</comment>
<dbReference type="Proteomes" id="UP001206925">
    <property type="component" value="Unassembled WGS sequence"/>
</dbReference>
<evidence type="ECO:0000313" key="2">
    <source>
        <dbReference type="Proteomes" id="UP001206925"/>
    </source>
</evidence>
<proteinExistence type="predicted"/>
<reference evidence="1" key="1">
    <citation type="submission" date="2022-06" db="EMBL/GenBank/DDBJ databases">
        <title>Uncovering the hologenomic basis of an extraordinary plant invasion.</title>
        <authorList>
            <person name="Bieker V.C."/>
            <person name="Martin M.D."/>
            <person name="Gilbert T."/>
            <person name="Hodgins K."/>
            <person name="Battlay P."/>
            <person name="Petersen B."/>
            <person name="Wilson J."/>
        </authorList>
    </citation>
    <scope>NUCLEOTIDE SEQUENCE</scope>
    <source>
        <strain evidence="1">AA19_3_7</strain>
        <tissue evidence="1">Leaf</tissue>
    </source>
</reference>
<name>A0AAD5CVM7_AMBAR</name>
<sequence length="72" mass="8506">MPDSRTWLYPHCSPLCQQPKSKLQEYQLYLMLMHNHVLTLRQSRKPSLARLLLFVAIVKRIDKTSPIENISE</sequence>
<dbReference type="EMBL" id="JAMZMK010006591">
    <property type="protein sequence ID" value="KAI7748155.1"/>
    <property type="molecule type" value="Genomic_DNA"/>
</dbReference>
<keyword evidence="2" id="KW-1185">Reference proteome</keyword>
<accession>A0AAD5CVM7</accession>
<evidence type="ECO:0000313" key="1">
    <source>
        <dbReference type="EMBL" id="KAI7748155.1"/>
    </source>
</evidence>
<organism evidence="1 2">
    <name type="scientific">Ambrosia artemisiifolia</name>
    <name type="common">Common ragweed</name>
    <dbReference type="NCBI Taxonomy" id="4212"/>
    <lineage>
        <taxon>Eukaryota</taxon>
        <taxon>Viridiplantae</taxon>
        <taxon>Streptophyta</taxon>
        <taxon>Embryophyta</taxon>
        <taxon>Tracheophyta</taxon>
        <taxon>Spermatophyta</taxon>
        <taxon>Magnoliopsida</taxon>
        <taxon>eudicotyledons</taxon>
        <taxon>Gunneridae</taxon>
        <taxon>Pentapetalae</taxon>
        <taxon>asterids</taxon>
        <taxon>campanulids</taxon>
        <taxon>Asterales</taxon>
        <taxon>Asteraceae</taxon>
        <taxon>Asteroideae</taxon>
        <taxon>Heliantheae alliance</taxon>
        <taxon>Heliantheae</taxon>
        <taxon>Ambrosia</taxon>
    </lineage>
</organism>